<protein>
    <submittedName>
        <fullName evidence="7">Outer membrane immunogenic protein</fullName>
    </submittedName>
</protein>
<dbReference type="Pfam" id="PF13505">
    <property type="entry name" value="OMP_b-brl"/>
    <property type="match status" value="1"/>
</dbReference>
<evidence type="ECO:0000256" key="5">
    <source>
        <dbReference type="SAM" id="SignalP"/>
    </source>
</evidence>
<evidence type="ECO:0000256" key="1">
    <source>
        <dbReference type="ARBA" id="ARBA00004370"/>
    </source>
</evidence>
<dbReference type="GO" id="GO:0016020">
    <property type="term" value="C:membrane"/>
    <property type="evidence" value="ECO:0007669"/>
    <property type="project" value="UniProtKB-SubCell"/>
</dbReference>
<organism evidence="7 8">
    <name type="scientific">Rhizorhapis suberifaciens</name>
    <name type="common">corky root of lettuce</name>
    <dbReference type="NCBI Taxonomy" id="13656"/>
    <lineage>
        <taxon>Bacteria</taxon>
        <taxon>Pseudomonadati</taxon>
        <taxon>Pseudomonadota</taxon>
        <taxon>Alphaproteobacteria</taxon>
        <taxon>Sphingomonadales</taxon>
        <taxon>Sphingomonadaceae</taxon>
        <taxon>Rhizorhapis</taxon>
    </lineage>
</organism>
<evidence type="ECO:0000259" key="6">
    <source>
        <dbReference type="Pfam" id="PF13505"/>
    </source>
</evidence>
<dbReference type="Gene3D" id="2.40.160.20">
    <property type="match status" value="1"/>
</dbReference>
<comment type="subcellular location">
    <subcellularLocation>
        <location evidence="1">Membrane</location>
    </subcellularLocation>
</comment>
<dbReference type="InterPro" id="IPR051692">
    <property type="entry name" value="OMP-like"/>
</dbReference>
<dbReference type="Proteomes" id="UP000575068">
    <property type="component" value="Unassembled WGS sequence"/>
</dbReference>
<evidence type="ECO:0000256" key="4">
    <source>
        <dbReference type="ARBA" id="ARBA00038306"/>
    </source>
</evidence>
<sequence length="281" mass="29269">MKYIIKAPLGAMVALALSTPVLAQDGAGAGERNWTGPYVGGSIGLGRVDNKKNEQLTFDTDGDGNSDDAVTTGGTDTFTSYCGGRSRSGSAADGCIKDRTGTDWAGHVGYDMQFGNIVAGVVAEGGVADVTDSVTGFTSEPGDYTLSRRLKENAALRARLGYTAGNTLFYLTGGGAYGKINNRFATSNAANAFSDNGDGDAWGWTAGAGVEQKISDNFSVGLLYKYTSLNPDDYEVTVAQGTAPATGPFTNPATTNGQTLISRSNDDFNYHAAKISASYRF</sequence>
<dbReference type="RefSeq" id="WP_184475943.1">
    <property type="nucleotide sequence ID" value="NZ_JACHOV010000009.1"/>
</dbReference>
<feature type="signal peptide" evidence="5">
    <location>
        <begin position="1"/>
        <end position="23"/>
    </location>
</feature>
<reference evidence="7 8" key="1">
    <citation type="submission" date="2020-08" db="EMBL/GenBank/DDBJ databases">
        <title>Genomic Encyclopedia of Type Strains, Phase IV (KMG-IV): sequencing the most valuable type-strain genomes for metagenomic binning, comparative biology and taxonomic classification.</title>
        <authorList>
            <person name="Goeker M."/>
        </authorList>
    </citation>
    <scope>NUCLEOTIDE SEQUENCE [LARGE SCALE GENOMIC DNA]</scope>
    <source>
        <strain evidence="7 8">DSM 7465</strain>
    </source>
</reference>
<dbReference type="PANTHER" id="PTHR34001:SF3">
    <property type="entry name" value="BLL7405 PROTEIN"/>
    <property type="match status" value="1"/>
</dbReference>
<dbReference type="EMBL" id="JACHOV010000009">
    <property type="protein sequence ID" value="MBB4642171.1"/>
    <property type="molecule type" value="Genomic_DNA"/>
</dbReference>
<name>A0A840HWZ5_9SPHN</name>
<feature type="domain" description="Outer membrane protein beta-barrel" evidence="6">
    <location>
        <begin position="11"/>
        <end position="281"/>
    </location>
</feature>
<evidence type="ECO:0000313" key="8">
    <source>
        <dbReference type="Proteomes" id="UP000575068"/>
    </source>
</evidence>
<evidence type="ECO:0000313" key="7">
    <source>
        <dbReference type="EMBL" id="MBB4642171.1"/>
    </source>
</evidence>
<dbReference type="InterPro" id="IPR011250">
    <property type="entry name" value="OMP/PagP_B-barrel"/>
</dbReference>
<evidence type="ECO:0000256" key="3">
    <source>
        <dbReference type="ARBA" id="ARBA00023136"/>
    </source>
</evidence>
<accession>A0A840HWZ5</accession>
<comment type="similarity">
    <text evidence="4">Belongs to the Omp25/RopB family.</text>
</comment>
<evidence type="ECO:0000256" key="2">
    <source>
        <dbReference type="ARBA" id="ARBA00022729"/>
    </source>
</evidence>
<dbReference type="SUPFAM" id="SSF56925">
    <property type="entry name" value="OMPA-like"/>
    <property type="match status" value="1"/>
</dbReference>
<dbReference type="AlphaFoldDB" id="A0A840HWZ5"/>
<feature type="chain" id="PRO_5032657818" evidence="5">
    <location>
        <begin position="24"/>
        <end position="281"/>
    </location>
</feature>
<dbReference type="InterPro" id="IPR027385">
    <property type="entry name" value="Beta-barrel_OMP"/>
</dbReference>
<proteinExistence type="inferred from homology"/>
<gene>
    <name evidence="7" type="ORF">HNQ99_002493</name>
</gene>
<dbReference type="PANTHER" id="PTHR34001">
    <property type="entry name" value="BLL7405 PROTEIN"/>
    <property type="match status" value="1"/>
</dbReference>
<comment type="caution">
    <text evidence="7">The sequence shown here is derived from an EMBL/GenBank/DDBJ whole genome shotgun (WGS) entry which is preliminary data.</text>
</comment>
<keyword evidence="3" id="KW-0472">Membrane</keyword>
<keyword evidence="2 5" id="KW-0732">Signal</keyword>
<keyword evidence="8" id="KW-1185">Reference proteome</keyword>